<accession>A0A7Y9PHB3</accession>
<dbReference type="RefSeq" id="WP_179490787.1">
    <property type="nucleotide sequence ID" value="NZ_JACCCW010000002.1"/>
</dbReference>
<evidence type="ECO:0000256" key="1">
    <source>
        <dbReference type="ARBA" id="ARBA00004651"/>
    </source>
</evidence>
<sequence>MIGINTLQFALRLSLAIGMGASVGLERQWRQRMAGTRTNALVAAGAAAFVMCGLLLNNDPSARGRIVSYVVSGVGFLGAGVIFKDGASVRGLNTAATIWCSAAVGALSGLGSLNLALVLAAAVLLTNMALRPLAYRLHPVLPQAIPVETLYEIRLVCRVAGTAHIRSLLLSTINSLPVTLQSIHGEQDETNREAHIRAEVITAGRNYEALEKVVMRLSMEDDVSNLSWSVVQSSIE</sequence>
<feature type="transmembrane region" description="Helical" evidence="9">
    <location>
        <begin position="103"/>
        <end position="126"/>
    </location>
</feature>
<dbReference type="InterPro" id="IPR048640">
    <property type="entry name" value="MgtC-like_C"/>
</dbReference>
<comment type="similarity">
    <text evidence="2">Belongs to the MgtC/SapB family.</text>
</comment>
<feature type="transmembrane region" description="Helical" evidence="9">
    <location>
        <begin position="66"/>
        <end position="83"/>
    </location>
</feature>
<comment type="function">
    <text evidence="8">Virulence factor required for growth in low Mg(2+) medium and for intramacrophage survival. May be involved in regulating membrane potential by activating Na(+)/K(+)-ATPase.</text>
</comment>
<comment type="caution">
    <text evidence="12">The sequence shown here is derived from an EMBL/GenBank/DDBJ whole genome shotgun (WGS) entry which is preliminary data.</text>
</comment>
<name>A0A7Y9PHB3_9BACT</name>
<keyword evidence="4" id="KW-1003">Cell membrane</keyword>
<feature type="domain" description="MgtC/SapB/SrpB/YhiD N-terminal" evidence="10">
    <location>
        <begin position="13"/>
        <end position="134"/>
    </location>
</feature>
<evidence type="ECO:0000256" key="5">
    <source>
        <dbReference type="ARBA" id="ARBA00022692"/>
    </source>
</evidence>
<evidence type="ECO:0000256" key="3">
    <source>
        <dbReference type="ARBA" id="ARBA00013833"/>
    </source>
</evidence>
<keyword evidence="6 9" id="KW-1133">Transmembrane helix</keyword>
<dbReference type="AlphaFoldDB" id="A0A7Y9PHB3"/>
<dbReference type="EMBL" id="JACCCW010000002">
    <property type="protein sequence ID" value="NYF79846.1"/>
    <property type="molecule type" value="Genomic_DNA"/>
</dbReference>
<comment type="subcellular location">
    <subcellularLocation>
        <location evidence="1">Cell membrane</location>
        <topology evidence="1">Multi-pass membrane protein</topology>
    </subcellularLocation>
</comment>
<dbReference type="InterPro" id="IPR049177">
    <property type="entry name" value="MgtC_SapB_SrpB_YhiD_N"/>
</dbReference>
<proteinExistence type="inferred from homology"/>
<protein>
    <recommendedName>
        <fullName evidence="3">Protein MgtC</fullName>
    </recommendedName>
</protein>
<gene>
    <name evidence="12" type="ORF">HDF17_002166</name>
</gene>
<reference evidence="12 13" key="1">
    <citation type="submission" date="2020-07" db="EMBL/GenBank/DDBJ databases">
        <title>Genomic Encyclopedia of Type Strains, Phase IV (KMG-V): Genome sequencing to study the core and pangenomes of soil and plant-associated prokaryotes.</title>
        <authorList>
            <person name="Whitman W."/>
        </authorList>
    </citation>
    <scope>NUCLEOTIDE SEQUENCE [LARGE SCALE GENOMIC DNA]</scope>
    <source>
        <strain evidence="12 13">X4EP2</strain>
    </source>
</reference>
<evidence type="ECO:0000313" key="13">
    <source>
        <dbReference type="Proteomes" id="UP000589520"/>
    </source>
</evidence>
<evidence type="ECO:0000256" key="8">
    <source>
        <dbReference type="ARBA" id="ARBA00025369"/>
    </source>
</evidence>
<feature type="transmembrane region" description="Helical" evidence="9">
    <location>
        <begin position="40"/>
        <end position="57"/>
    </location>
</feature>
<keyword evidence="5 9" id="KW-0812">Transmembrane</keyword>
<dbReference type="PRINTS" id="PR01837">
    <property type="entry name" value="MGTCSAPBPROT"/>
</dbReference>
<dbReference type="Gene3D" id="3.30.70.260">
    <property type="match status" value="1"/>
</dbReference>
<dbReference type="PANTHER" id="PTHR33778:SF3">
    <property type="entry name" value="PROTEIN MGTC"/>
    <property type="match status" value="1"/>
</dbReference>
<evidence type="ECO:0000313" key="12">
    <source>
        <dbReference type="EMBL" id="NYF79846.1"/>
    </source>
</evidence>
<evidence type="ECO:0000256" key="6">
    <source>
        <dbReference type="ARBA" id="ARBA00022989"/>
    </source>
</evidence>
<dbReference type="InterPro" id="IPR003416">
    <property type="entry name" value="MgtC/SapB/SrpB/YhiD_fam"/>
</dbReference>
<keyword evidence="13" id="KW-1185">Reference proteome</keyword>
<evidence type="ECO:0000259" key="11">
    <source>
        <dbReference type="Pfam" id="PF21770"/>
    </source>
</evidence>
<evidence type="ECO:0000256" key="7">
    <source>
        <dbReference type="ARBA" id="ARBA00023136"/>
    </source>
</evidence>
<dbReference type="GO" id="GO:0005886">
    <property type="term" value="C:plasma membrane"/>
    <property type="evidence" value="ECO:0007669"/>
    <property type="project" value="UniProtKB-SubCell"/>
</dbReference>
<dbReference type="Pfam" id="PF02308">
    <property type="entry name" value="MgtC"/>
    <property type="match status" value="1"/>
</dbReference>
<evidence type="ECO:0000259" key="10">
    <source>
        <dbReference type="Pfam" id="PF02308"/>
    </source>
</evidence>
<feature type="domain" description="MgtC-like C-terminal" evidence="11">
    <location>
        <begin position="151"/>
        <end position="228"/>
    </location>
</feature>
<dbReference type="Proteomes" id="UP000589520">
    <property type="component" value="Unassembled WGS sequence"/>
</dbReference>
<dbReference type="PANTHER" id="PTHR33778">
    <property type="entry name" value="PROTEIN MGTC"/>
    <property type="match status" value="1"/>
</dbReference>
<keyword evidence="7 9" id="KW-0472">Membrane</keyword>
<dbReference type="Pfam" id="PF21770">
    <property type="entry name" value="MgtC_SapB_C"/>
    <property type="match status" value="1"/>
</dbReference>
<organism evidence="12 13">
    <name type="scientific">Granulicella arctica</name>
    <dbReference type="NCBI Taxonomy" id="940613"/>
    <lineage>
        <taxon>Bacteria</taxon>
        <taxon>Pseudomonadati</taxon>
        <taxon>Acidobacteriota</taxon>
        <taxon>Terriglobia</taxon>
        <taxon>Terriglobales</taxon>
        <taxon>Acidobacteriaceae</taxon>
        <taxon>Granulicella</taxon>
    </lineage>
</organism>
<evidence type="ECO:0000256" key="4">
    <source>
        <dbReference type="ARBA" id="ARBA00022475"/>
    </source>
</evidence>
<evidence type="ECO:0000256" key="2">
    <source>
        <dbReference type="ARBA" id="ARBA00009298"/>
    </source>
</evidence>
<evidence type="ECO:0000256" key="9">
    <source>
        <dbReference type="SAM" id="Phobius"/>
    </source>
</evidence>